<protein>
    <submittedName>
        <fullName evidence="2">Uncharacterized protein</fullName>
    </submittedName>
</protein>
<comment type="caution">
    <text evidence="2">The sequence shown here is derived from an EMBL/GenBank/DDBJ whole genome shotgun (WGS) entry which is preliminary data.</text>
</comment>
<keyword evidence="1" id="KW-1133">Transmembrane helix</keyword>
<keyword evidence="1" id="KW-0812">Transmembrane</keyword>
<sequence length="168" mass="18346">MLASTTHDADTNFLIRQSMSSGCQAFSIAVPPLYTAFIIMKRGRGAWSLNRFLRATWMGGLTGTVVGGGIAYGRYKYSNEESVHRRRLEMTYNTNRIRSQDHSTIGAVLMALLTPAIFWNRANIVNLVILGGAGLGSAIGTLTHYIRNLTGDLPNPVATVIVEEKEGN</sequence>
<gene>
    <name evidence="2" type="ORF">P691DRAFT_149582</name>
</gene>
<reference evidence="2" key="1">
    <citation type="submission" date="2020-11" db="EMBL/GenBank/DDBJ databases">
        <authorList>
            <consortium name="DOE Joint Genome Institute"/>
            <person name="Ahrendt S."/>
            <person name="Riley R."/>
            <person name="Andreopoulos W."/>
            <person name="Labutti K."/>
            <person name="Pangilinan J."/>
            <person name="Ruiz-Duenas F.J."/>
            <person name="Barrasa J.M."/>
            <person name="Sanchez-Garcia M."/>
            <person name="Camarero S."/>
            <person name="Miyauchi S."/>
            <person name="Serrano A."/>
            <person name="Linde D."/>
            <person name="Babiker R."/>
            <person name="Drula E."/>
            <person name="Ayuso-Fernandez I."/>
            <person name="Pacheco R."/>
            <person name="Padilla G."/>
            <person name="Ferreira P."/>
            <person name="Barriuso J."/>
            <person name="Kellner H."/>
            <person name="Castanera R."/>
            <person name="Alfaro M."/>
            <person name="Ramirez L."/>
            <person name="Pisabarro A.G."/>
            <person name="Kuo A."/>
            <person name="Tritt A."/>
            <person name="Lipzen A."/>
            <person name="He G."/>
            <person name="Yan M."/>
            <person name="Ng V."/>
            <person name="Cullen D."/>
            <person name="Martin F."/>
            <person name="Rosso M.-N."/>
            <person name="Henrissat B."/>
            <person name="Hibbett D."/>
            <person name="Martinez A.T."/>
            <person name="Grigoriev I.V."/>
        </authorList>
    </citation>
    <scope>NUCLEOTIDE SEQUENCE</scope>
    <source>
        <strain evidence="2">MF-IS2</strain>
    </source>
</reference>
<dbReference type="AlphaFoldDB" id="A0A9P5XK38"/>
<accession>A0A9P5XK38</accession>
<keyword evidence="3" id="KW-1185">Reference proteome</keyword>
<proteinExistence type="predicted"/>
<evidence type="ECO:0000256" key="1">
    <source>
        <dbReference type="SAM" id="Phobius"/>
    </source>
</evidence>
<dbReference type="OrthoDB" id="2524788at2759"/>
<name>A0A9P5XK38_9AGAR</name>
<keyword evidence="1" id="KW-0472">Membrane</keyword>
<feature type="transmembrane region" description="Helical" evidence="1">
    <location>
        <begin position="19"/>
        <end position="40"/>
    </location>
</feature>
<evidence type="ECO:0000313" key="3">
    <source>
        <dbReference type="Proteomes" id="UP000807342"/>
    </source>
</evidence>
<organism evidence="2 3">
    <name type="scientific">Macrolepiota fuliginosa MF-IS2</name>
    <dbReference type="NCBI Taxonomy" id="1400762"/>
    <lineage>
        <taxon>Eukaryota</taxon>
        <taxon>Fungi</taxon>
        <taxon>Dikarya</taxon>
        <taxon>Basidiomycota</taxon>
        <taxon>Agaricomycotina</taxon>
        <taxon>Agaricomycetes</taxon>
        <taxon>Agaricomycetidae</taxon>
        <taxon>Agaricales</taxon>
        <taxon>Agaricineae</taxon>
        <taxon>Agaricaceae</taxon>
        <taxon>Macrolepiota</taxon>
    </lineage>
</organism>
<evidence type="ECO:0000313" key="2">
    <source>
        <dbReference type="EMBL" id="KAF9452853.1"/>
    </source>
</evidence>
<feature type="transmembrane region" description="Helical" evidence="1">
    <location>
        <begin position="127"/>
        <end position="146"/>
    </location>
</feature>
<dbReference type="Proteomes" id="UP000807342">
    <property type="component" value="Unassembled WGS sequence"/>
</dbReference>
<feature type="transmembrane region" description="Helical" evidence="1">
    <location>
        <begin position="52"/>
        <end position="72"/>
    </location>
</feature>
<dbReference type="EMBL" id="MU151067">
    <property type="protein sequence ID" value="KAF9452853.1"/>
    <property type="molecule type" value="Genomic_DNA"/>
</dbReference>